<dbReference type="Proteomes" id="UP000278542">
    <property type="component" value="Unassembled WGS sequence"/>
</dbReference>
<evidence type="ECO:0000313" key="2">
    <source>
        <dbReference type="Proteomes" id="UP000278542"/>
    </source>
</evidence>
<reference evidence="1 2" key="1">
    <citation type="submission" date="2018-10" db="EMBL/GenBank/DDBJ databases">
        <title>Genomic Encyclopedia of Type Strains, Phase IV (KMG-IV): sequencing the most valuable type-strain genomes for metagenomic binning, comparative biology and taxonomic classification.</title>
        <authorList>
            <person name="Goeker M."/>
        </authorList>
    </citation>
    <scope>NUCLEOTIDE SEQUENCE [LARGE SCALE GENOMIC DNA]</scope>
    <source>
        <strain evidence="1 2">DSM 22228</strain>
    </source>
</reference>
<protein>
    <submittedName>
        <fullName evidence="1">AlpA family transcriptional regulator</fullName>
    </submittedName>
</protein>
<keyword evidence="2" id="KW-1185">Reference proteome</keyword>
<proteinExistence type="predicted"/>
<accession>A0A495RHJ0</accession>
<dbReference type="AlphaFoldDB" id="A0A495RHJ0"/>
<dbReference type="EMBL" id="RBWY01000001">
    <property type="protein sequence ID" value="RKS86891.1"/>
    <property type="molecule type" value="Genomic_DNA"/>
</dbReference>
<name>A0A495RHJ0_9GAMM</name>
<comment type="caution">
    <text evidence="1">The sequence shown here is derived from an EMBL/GenBank/DDBJ whole genome shotgun (WGS) entry which is preliminary data.</text>
</comment>
<evidence type="ECO:0000313" key="1">
    <source>
        <dbReference type="EMBL" id="RKS86891.1"/>
    </source>
</evidence>
<sequence length="66" mass="7917">MTNTILSKQEVKTLLHFKSDISLYTLEQKDKIFQQKIKIGLRRVGYKTDEVYSWLESRKVERREVA</sequence>
<organism evidence="1 2">
    <name type="scientific">Orbus hercynius</name>
    <dbReference type="NCBI Taxonomy" id="593135"/>
    <lineage>
        <taxon>Bacteria</taxon>
        <taxon>Pseudomonadati</taxon>
        <taxon>Pseudomonadota</taxon>
        <taxon>Gammaproteobacteria</taxon>
        <taxon>Orbales</taxon>
        <taxon>Orbaceae</taxon>
        <taxon>Orbus</taxon>
    </lineage>
</organism>
<gene>
    <name evidence="1" type="ORF">DES39_0095</name>
</gene>
<dbReference type="RefSeq" id="WP_121143816.1">
    <property type="nucleotide sequence ID" value="NZ_RBWY01000001.1"/>
</dbReference>